<evidence type="ECO:0000313" key="1">
    <source>
        <dbReference type="EMBL" id="RDX83896.1"/>
    </source>
</evidence>
<accession>A0A371G007</accession>
<dbReference type="AlphaFoldDB" id="A0A371G007"/>
<dbReference type="EMBL" id="QJKJ01007212">
    <property type="protein sequence ID" value="RDX83896.1"/>
    <property type="molecule type" value="Genomic_DNA"/>
</dbReference>
<proteinExistence type="predicted"/>
<protein>
    <submittedName>
        <fullName evidence="1">Uncharacterized protein</fullName>
    </submittedName>
</protein>
<dbReference type="OrthoDB" id="1436780at2759"/>
<comment type="caution">
    <text evidence="1">The sequence shown here is derived from an EMBL/GenBank/DDBJ whole genome shotgun (WGS) entry which is preliminary data.</text>
</comment>
<sequence>MDLGHVVDQYITPQAFGWGAKKLAYLSVGSHSGRLFGSSNPDGSSTRASETQHFATLGAKEGFPYKFIFREAQEIGSKEGASKGMPSWIDLRVMTTHSSFTHLNKLVGMADAIYHRGPWLVKVLPYRSNEFVCEWAAESEESFFYFYETLFSKLGITLPFTEFEQAIFYSLNIAPTPASPQQLGLCVGMEKVGWTSLSSRPWQKLMMLFCERYKQFKEHFFPVAAGCTGPNDWENEFIEELGRISPLSCSKLISNKGGYSVKDIVAMRARSSCSTTLGVAKASLLSTARLVEEGTQPVSVVVLESVGESPTPVVEEIGGSSAKHAAEAGVLQSQVQLSKRALATKGAVVDDANFSFSTLMGAGRVEVDETWVGIMAS</sequence>
<organism evidence="1 2">
    <name type="scientific">Mucuna pruriens</name>
    <name type="common">Velvet bean</name>
    <name type="synonym">Dolichos pruriens</name>
    <dbReference type="NCBI Taxonomy" id="157652"/>
    <lineage>
        <taxon>Eukaryota</taxon>
        <taxon>Viridiplantae</taxon>
        <taxon>Streptophyta</taxon>
        <taxon>Embryophyta</taxon>
        <taxon>Tracheophyta</taxon>
        <taxon>Spermatophyta</taxon>
        <taxon>Magnoliopsida</taxon>
        <taxon>eudicotyledons</taxon>
        <taxon>Gunneridae</taxon>
        <taxon>Pentapetalae</taxon>
        <taxon>rosids</taxon>
        <taxon>fabids</taxon>
        <taxon>Fabales</taxon>
        <taxon>Fabaceae</taxon>
        <taxon>Papilionoideae</taxon>
        <taxon>50 kb inversion clade</taxon>
        <taxon>NPAAA clade</taxon>
        <taxon>indigoferoid/millettioid clade</taxon>
        <taxon>Phaseoleae</taxon>
        <taxon>Mucuna</taxon>
    </lineage>
</organism>
<name>A0A371G007_MUCPR</name>
<feature type="non-terminal residue" evidence="1">
    <location>
        <position position="1"/>
    </location>
</feature>
<dbReference type="Proteomes" id="UP000257109">
    <property type="component" value="Unassembled WGS sequence"/>
</dbReference>
<gene>
    <name evidence="1" type="ORF">CR513_35137</name>
</gene>
<reference evidence="1" key="1">
    <citation type="submission" date="2018-05" db="EMBL/GenBank/DDBJ databases">
        <title>Draft genome of Mucuna pruriens seed.</title>
        <authorList>
            <person name="Nnadi N.E."/>
            <person name="Vos R."/>
            <person name="Hasami M.H."/>
            <person name="Devisetty U.K."/>
            <person name="Aguiy J.C."/>
        </authorList>
    </citation>
    <scope>NUCLEOTIDE SEQUENCE [LARGE SCALE GENOMIC DNA]</scope>
    <source>
        <strain evidence="1">JCA_2017</strain>
    </source>
</reference>
<keyword evidence="2" id="KW-1185">Reference proteome</keyword>
<evidence type="ECO:0000313" key="2">
    <source>
        <dbReference type="Proteomes" id="UP000257109"/>
    </source>
</evidence>